<dbReference type="EMBL" id="GBXM01019767">
    <property type="protein sequence ID" value="JAH88810.1"/>
    <property type="molecule type" value="Transcribed_RNA"/>
</dbReference>
<proteinExistence type="predicted"/>
<name>A0A0E9WGX6_ANGAN</name>
<reference evidence="1" key="2">
    <citation type="journal article" date="2015" name="Fish Shellfish Immunol.">
        <title>Early steps in the European eel (Anguilla anguilla)-Vibrio vulnificus interaction in the gills: Role of the RtxA13 toxin.</title>
        <authorList>
            <person name="Callol A."/>
            <person name="Pajuelo D."/>
            <person name="Ebbesson L."/>
            <person name="Teles M."/>
            <person name="MacKenzie S."/>
            <person name="Amaro C."/>
        </authorList>
    </citation>
    <scope>NUCLEOTIDE SEQUENCE</scope>
</reference>
<protein>
    <submittedName>
        <fullName evidence="1">Uncharacterized protein</fullName>
    </submittedName>
</protein>
<accession>A0A0E9WGX6</accession>
<sequence length="52" mass="5795">MPGRFLMTSTTPGSRLHTSDTVGQVLLGNVVFWVTWISLTRKNRTLFGSTLI</sequence>
<reference evidence="1" key="1">
    <citation type="submission" date="2014-11" db="EMBL/GenBank/DDBJ databases">
        <authorList>
            <person name="Amaro Gonzalez C."/>
        </authorList>
    </citation>
    <scope>NUCLEOTIDE SEQUENCE</scope>
</reference>
<organism evidence="1">
    <name type="scientific">Anguilla anguilla</name>
    <name type="common">European freshwater eel</name>
    <name type="synonym">Muraena anguilla</name>
    <dbReference type="NCBI Taxonomy" id="7936"/>
    <lineage>
        <taxon>Eukaryota</taxon>
        <taxon>Metazoa</taxon>
        <taxon>Chordata</taxon>
        <taxon>Craniata</taxon>
        <taxon>Vertebrata</taxon>
        <taxon>Euteleostomi</taxon>
        <taxon>Actinopterygii</taxon>
        <taxon>Neopterygii</taxon>
        <taxon>Teleostei</taxon>
        <taxon>Anguilliformes</taxon>
        <taxon>Anguillidae</taxon>
        <taxon>Anguilla</taxon>
    </lineage>
</organism>
<dbReference type="AlphaFoldDB" id="A0A0E9WGX6"/>
<evidence type="ECO:0000313" key="1">
    <source>
        <dbReference type="EMBL" id="JAH88810.1"/>
    </source>
</evidence>